<organism evidence="2 3">
    <name type="scientific">Glaesserella parasuis ZJ0906</name>
    <dbReference type="NCBI Taxonomy" id="1322346"/>
    <lineage>
        <taxon>Bacteria</taxon>
        <taxon>Pseudomonadati</taxon>
        <taxon>Pseudomonadota</taxon>
        <taxon>Gammaproteobacteria</taxon>
        <taxon>Pasteurellales</taxon>
        <taxon>Pasteurellaceae</taxon>
        <taxon>Glaesserella</taxon>
    </lineage>
</organism>
<dbReference type="Proteomes" id="UP000014672">
    <property type="component" value="Chromosome"/>
</dbReference>
<dbReference type="SMART" id="SM01252">
    <property type="entry name" value="KilA-N"/>
    <property type="match status" value="1"/>
</dbReference>
<dbReference type="KEGG" id="hpaz:K756_03865"/>
<proteinExistence type="predicted"/>
<sequence length="282" mass="32454">MVPNDVIIVQETEIRVTERNGEDYISLTDMCKAFGDGDQLIKNWLQNKNTIEFLQVWEEINNPNFNLVELHQIKNNIGLNRFVMSVKKWSATNAIGLIAKTGRYGSGTYAHKDIALEFGSWLSPEFKLYLIKEFQRLKQKEAQENKTEWNVKRILSKANYRIHTDAIQAHLIPRLLNSTQPIFVYSAEADILNQAMFGLTAKQWREQNPTLKGNIRDYASVEQLTVLAALESQNALLIEQGVSQKERLTILNRLAIQQMQSLLKSKSLEPLKDKPLLIEDRE</sequence>
<evidence type="ECO:0000313" key="2">
    <source>
        <dbReference type="EMBL" id="AGO15994.1"/>
    </source>
</evidence>
<evidence type="ECO:0000313" key="3">
    <source>
        <dbReference type="Proteomes" id="UP000014672"/>
    </source>
</evidence>
<evidence type="ECO:0000259" key="1">
    <source>
        <dbReference type="PROSITE" id="PS51301"/>
    </source>
</evidence>
<protein>
    <recommendedName>
        <fullName evidence="1">KilA-N domain-containing protein</fullName>
    </recommendedName>
</protein>
<gene>
    <name evidence="2" type="ORF">K756_03865</name>
</gene>
<feature type="domain" description="KilA-N" evidence="1">
    <location>
        <begin position="5"/>
        <end position="137"/>
    </location>
</feature>
<dbReference type="InterPro" id="IPR017880">
    <property type="entry name" value="KilA_N"/>
</dbReference>
<dbReference type="Pfam" id="PF04383">
    <property type="entry name" value="KilA-N"/>
    <property type="match status" value="1"/>
</dbReference>
<dbReference type="PROSITE" id="PS51301">
    <property type="entry name" value="KILA_N"/>
    <property type="match status" value="1"/>
</dbReference>
<name>A0A806J3B8_GLAPU</name>
<dbReference type="EMBL" id="CP005384">
    <property type="protein sequence ID" value="AGO15994.1"/>
    <property type="molecule type" value="Genomic_DNA"/>
</dbReference>
<reference evidence="2 3" key="1">
    <citation type="journal article" date="2013" name="PLoS ONE">
        <title>Complete Genome Analysis of a Haemophilus parasuis Serovar 12 Strain from China.</title>
        <authorList>
            <person name="Li Y."/>
            <person name="Kwok A.H."/>
            <person name="Jiang J."/>
            <person name="Zou Y."/>
            <person name="Zheng F."/>
            <person name="Chen P."/>
            <person name="Hou C."/>
            <person name="Leung F.C."/>
            <person name="Jiang P."/>
        </authorList>
    </citation>
    <scope>NUCLEOTIDE SEQUENCE [LARGE SCALE GENOMIC DNA]</scope>
    <source>
        <strain evidence="2 3">ZJ0906</strain>
    </source>
</reference>
<accession>A0A806J3B8</accession>
<dbReference type="AlphaFoldDB" id="A0A806J3B8"/>
<dbReference type="InterPro" id="IPR018004">
    <property type="entry name" value="KilA/APSES_HTH"/>
</dbReference>